<dbReference type="Proteomes" id="UP000268321">
    <property type="component" value="Unassembled WGS sequence"/>
</dbReference>
<dbReference type="PROSITE" id="PS50192">
    <property type="entry name" value="T_SNARE"/>
    <property type="match status" value="1"/>
</dbReference>
<dbReference type="PANTHER" id="PTHR19957:SF38">
    <property type="entry name" value="LD27581P"/>
    <property type="match status" value="1"/>
</dbReference>
<dbReference type="InterPro" id="IPR000727">
    <property type="entry name" value="T_SNARE_dom"/>
</dbReference>
<proteinExistence type="inferred from homology"/>
<protein>
    <submittedName>
        <fullName evidence="5">t-SNARE</fullName>
    </submittedName>
</protein>
<keyword evidence="6" id="KW-1185">Reference proteome</keyword>
<dbReference type="EMBL" id="ML004500">
    <property type="protein sequence ID" value="RKP29220.1"/>
    <property type="molecule type" value="Genomic_DNA"/>
</dbReference>
<dbReference type="SUPFAM" id="SSF47661">
    <property type="entry name" value="t-snare proteins"/>
    <property type="match status" value="1"/>
</dbReference>
<dbReference type="GO" id="GO:0006906">
    <property type="term" value="P:vesicle fusion"/>
    <property type="evidence" value="ECO:0007669"/>
    <property type="project" value="TreeGrafter"/>
</dbReference>
<name>A0A4P9ZBM5_9ASCO</name>
<evidence type="ECO:0000256" key="1">
    <source>
        <dbReference type="ARBA" id="ARBA00009063"/>
    </source>
</evidence>
<dbReference type="Gene3D" id="1.20.5.110">
    <property type="match status" value="1"/>
</dbReference>
<keyword evidence="3" id="KW-0812">Transmembrane</keyword>
<feature type="domain" description="T-SNARE coiled-coil homology" evidence="4">
    <location>
        <begin position="194"/>
        <end position="256"/>
    </location>
</feature>
<organism evidence="5 6">
    <name type="scientific">Metschnikowia bicuspidata</name>
    <dbReference type="NCBI Taxonomy" id="27322"/>
    <lineage>
        <taxon>Eukaryota</taxon>
        <taxon>Fungi</taxon>
        <taxon>Dikarya</taxon>
        <taxon>Ascomycota</taxon>
        <taxon>Saccharomycotina</taxon>
        <taxon>Pichiomycetes</taxon>
        <taxon>Metschnikowiaceae</taxon>
        <taxon>Metschnikowia</taxon>
    </lineage>
</organism>
<dbReference type="GO" id="GO:0012505">
    <property type="term" value="C:endomembrane system"/>
    <property type="evidence" value="ECO:0007669"/>
    <property type="project" value="TreeGrafter"/>
</dbReference>
<evidence type="ECO:0000313" key="6">
    <source>
        <dbReference type="Proteomes" id="UP000268321"/>
    </source>
</evidence>
<dbReference type="GO" id="GO:0048278">
    <property type="term" value="P:vesicle docking"/>
    <property type="evidence" value="ECO:0007669"/>
    <property type="project" value="TreeGrafter"/>
</dbReference>
<dbReference type="Pfam" id="PF05739">
    <property type="entry name" value="SNARE"/>
    <property type="match status" value="1"/>
</dbReference>
<dbReference type="PANTHER" id="PTHR19957">
    <property type="entry name" value="SYNTAXIN"/>
    <property type="match status" value="1"/>
</dbReference>
<feature type="transmembrane region" description="Helical" evidence="3">
    <location>
        <begin position="268"/>
        <end position="287"/>
    </location>
</feature>
<dbReference type="GO" id="GO:0000149">
    <property type="term" value="F:SNARE binding"/>
    <property type="evidence" value="ECO:0007669"/>
    <property type="project" value="TreeGrafter"/>
</dbReference>
<dbReference type="AlphaFoldDB" id="A0A4P9ZBM5"/>
<evidence type="ECO:0000256" key="3">
    <source>
        <dbReference type="SAM" id="Phobius"/>
    </source>
</evidence>
<evidence type="ECO:0000259" key="4">
    <source>
        <dbReference type="PROSITE" id="PS50192"/>
    </source>
</evidence>
<comment type="similarity">
    <text evidence="1">Belongs to the syntaxin family.</text>
</comment>
<feature type="region of interest" description="Disordered" evidence="2">
    <location>
        <begin position="147"/>
        <end position="175"/>
    </location>
</feature>
<reference evidence="6" key="1">
    <citation type="journal article" date="2018" name="Nat. Microbiol.">
        <title>Leveraging single-cell genomics to expand the fungal tree of life.</title>
        <authorList>
            <person name="Ahrendt S.R."/>
            <person name="Quandt C.A."/>
            <person name="Ciobanu D."/>
            <person name="Clum A."/>
            <person name="Salamov A."/>
            <person name="Andreopoulos B."/>
            <person name="Cheng J.F."/>
            <person name="Woyke T."/>
            <person name="Pelin A."/>
            <person name="Henrissat B."/>
            <person name="Reynolds N.K."/>
            <person name="Benny G.L."/>
            <person name="Smith M.E."/>
            <person name="James T.Y."/>
            <person name="Grigoriev I.V."/>
        </authorList>
    </citation>
    <scope>NUCLEOTIDE SEQUENCE [LARGE SCALE GENOMIC DNA]</scope>
    <source>
        <strain evidence="6">Baker2002</strain>
    </source>
</reference>
<gene>
    <name evidence="5" type="ORF">METBISCDRAFT_19131</name>
</gene>
<keyword evidence="3" id="KW-1133">Transmembrane helix</keyword>
<accession>A0A4P9ZBM5</accession>
<sequence>MSFADNPTHDIEDGLQAHNQYSDFPEFDQLSRAIENRLHAVQTSYLAPIRRNLQRHDQLDPTDPQHAQKTLETVESLKGHVAKCVDAFRAVNKDTTDLNQYLGQCEREHADQDTVLYMQQKEMILIGSIKNVLHLFQRQQRRFAALEKSLAAPQSPSQAPGLETTGAQSQQEQKASQIQITYEPINAEELERQLLLVQERERHIHRIAQDTQEINGIYQDLQGIIQEQLFQIDNIEDNIMTYHGYVQGAAGELRRAERYQRRSGGRMLCCFLILLGVFGSVVFIMVVF</sequence>
<dbReference type="InterPro" id="IPR010989">
    <property type="entry name" value="SNARE"/>
</dbReference>
<dbReference type="GO" id="GO:0006896">
    <property type="term" value="P:Golgi to vacuole transport"/>
    <property type="evidence" value="ECO:0007669"/>
    <property type="project" value="TreeGrafter"/>
</dbReference>
<evidence type="ECO:0000313" key="5">
    <source>
        <dbReference type="EMBL" id="RKP29220.1"/>
    </source>
</evidence>
<dbReference type="SMART" id="SM00397">
    <property type="entry name" value="t_SNARE"/>
    <property type="match status" value="1"/>
</dbReference>
<dbReference type="GO" id="GO:0005484">
    <property type="term" value="F:SNAP receptor activity"/>
    <property type="evidence" value="ECO:0007669"/>
    <property type="project" value="TreeGrafter"/>
</dbReference>
<dbReference type="GO" id="GO:0031201">
    <property type="term" value="C:SNARE complex"/>
    <property type="evidence" value="ECO:0007669"/>
    <property type="project" value="TreeGrafter"/>
</dbReference>
<dbReference type="OrthoDB" id="364348at2759"/>
<dbReference type="CDD" id="cd15840">
    <property type="entry name" value="SNARE_Qa"/>
    <property type="match status" value="1"/>
</dbReference>
<keyword evidence="3" id="KW-0472">Membrane</keyword>
<dbReference type="GO" id="GO:0006886">
    <property type="term" value="P:intracellular protein transport"/>
    <property type="evidence" value="ECO:0007669"/>
    <property type="project" value="TreeGrafter"/>
</dbReference>
<dbReference type="InterPro" id="IPR045242">
    <property type="entry name" value="Syntaxin"/>
</dbReference>
<evidence type="ECO:0000256" key="2">
    <source>
        <dbReference type="SAM" id="MobiDB-lite"/>
    </source>
</evidence>